<accession>A0A9N8KQD7</accession>
<name>A0A9N8KQD7_9PEZI</name>
<evidence type="ECO:0000256" key="4">
    <source>
        <dbReference type="ARBA" id="ARBA00022771"/>
    </source>
</evidence>
<dbReference type="EMBL" id="CAINUL010000019">
    <property type="protein sequence ID" value="CAD0115225.1"/>
    <property type="molecule type" value="Genomic_DNA"/>
</dbReference>
<keyword evidence="4" id="KW-0863">Zinc-finger</keyword>
<dbReference type="GO" id="GO:0000785">
    <property type="term" value="C:chromatin"/>
    <property type="evidence" value="ECO:0007669"/>
    <property type="project" value="TreeGrafter"/>
</dbReference>
<evidence type="ECO:0000256" key="2">
    <source>
        <dbReference type="ARBA" id="ARBA00022723"/>
    </source>
</evidence>
<dbReference type="GO" id="GO:0000978">
    <property type="term" value="F:RNA polymerase II cis-regulatory region sequence-specific DNA binding"/>
    <property type="evidence" value="ECO:0007669"/>
    <property type="project" value="InterPro"/>
</dbReference>
<dbReference type="PANTHER" id="PTHR40626:SF11">
    <property type="entry name" value="ZINC FINGER PROTEIN YPR022C"/>
    <property type="match status" value="1"/>
</dbReference>
<keyword evidence="3" id="KW-0677">Repeat</keyword>
<dbReference type="OrthoDB" id="427030at2759"/>
<dbReference type="GO" id="GO:0008270">
    <property type="term" value="F:zinc ion binding"/>
    <property type="evidence" value="ECO:0007669"/>
    <property type="project" value="UniProtKB-KW"/>
</dbReference>
<evidence type="ECO:0000256" key="6">
    <source>
        <dbReference type="ARBA" id="ARBA00023242"/>
    </source>
</evidence>
<keyword evidence="6" id="KW-0539">Nucleus</keyword>
<dbReference type="PROSITE" id="PS00028">
    <property type="entry name" value="ZINC_FINGER_C2H2_1"/>
    <property type="match status" value="1"/>
</dbReference>
<keyword evidence="2" id="KW-0479">Metal-binding</keyword>
<dbReference type="CDD" id="cd12148">
    <property type="entry name" value="fungal_TF_MHR"/>
    <property type="match status" value="1"/>
</dbReference>
<sequence>MNTMDTGAQQKRKRASRKNTPKRFRCEYEDCPKPKELFQCQAEGCDQTFVRLDLCLRHQARHGEASRATVQNIGAAVFESTNSALIDHVEEANSGFHQAAGPAVTYRPPTDENSATEAHSNIPLDVGTGIPGWMQDQMPENDAGLATTSPQPGNGNFVSWLFDSPGSQQQNFDLSNYLPYVDFGLDYCSPMNDLWQFEPNQTTINATVGSLLTASTVASTLCENPGDHGLNGHMRVSTKCRSRIVQSISSFLGKKRPPGLQEAVGSEGLLFSTDGKDLPNLTTNILEDCLSSFWSYVAVQLPIIHQQTFSNDDCQLLLLLAILMLGAGQFVRLNPIRTRSDHRALADLLAINLRWDIFPEAEPPIALWVAQALLLLEFYEKMFSSRRLHERAYIHHASTLALLRRGSPMVGHAEDEEPPTRCPSPVMTAQQTTGTSKQLSWFQRWARNESWRRVVFAALHMDTLHAVAFGHESSLLPYEVRLPLPCDDSIWSAQSSEDVCRLEETFSMHGISQQPFLDSLKRCLHGHEVHSNYGARIILGSGLMSVGWHLRRRERNQQFLDSTSSAREQERWRALLLNAYTHWCQSFQKALEKSKAHSRKLENIRDVVFNPVIIYRLAYITSHIDILDAQVYAGSKRLLGRKITDKDYLGCSTRMHSWATTGSARLAVVSAFELLDETLLNTNSMGITQTPEQVTATHYTCRADASVYRPWVLYLAALTIWSYQYAVRTATIASQIPSDPDRVLSQSSTYDYIRRCAQSEINSLPNQLSAQGCGAICNLLARDFAHSEWELLLEASKILGSCATTILYRN</sequence>
<feature type="region of interest" description="Disordered" evidence="7">
    <location>
        <begin position="1"/>
        <end position="21"/>
    </location>
</feature>
<dbReference type="AlphaFoldDB" id="A0A9N8KQD7"/>
<protein>
    <recommendedName>
        <fullName evidence="8">C2H2-type domain-containing protein</fullName>
    </recommendedName>
</protein>
<feature type="non-terminal residue" evidence="9">
    <location>
        <position position="810"/>
    </location>
</feature>
<feature type="compositionally biased region" description="Basic residues" evidence="7">
    <location>
        <begin position="10"/>
        <end position="21"/>
    </location>
</feature>
<comment type="caution">
    <text evidence="9">The sequence shown here is derived from an EMBL/GenBank/DDBJ whole genome shotgun (WGS) entry which is preliminary data.</text>
</comment>
<dbReference type="Pfam" id="PF04082">
    <property type="entry name" value="Fungal_trans"/>
    <property type="match status" value="1"/>
</dbReference>
<evidence type="ECO:0000256" key="3">
    <source>
        <dbReference type="ARBA" id="ARBA00022737"/>
    </source>
</evidence>
<dbReference type="InterPro" id="IPR013087">
    <property type="entry name" value="Znf_C2H2_type"/>
</dbReference>
<dbReference type="Proteomes" id="UP000745764">
    <property type="component" value="Unassembled WGS sequence"/>
</dbReference>
<organism evidence="9 10">
    <name type="scientific">Aureobasidium uvarum</name>
    <dbReference type="NCBI Taxonomy" id="2773716"/>
    <lineage>
        <taxon>Eukaryota</taxon>
        <taxon>Fungi</taxon>
        <taxon>Dikarya</taxon>
        <taxon>Ascomycota</taxon>
        <taxon>Pezizomycotina</taxon>
        <taxon>Dothideomycetes</taxon>
        <taxon>Dothideomycetidae</taxon>
        <taxon>Dothideales</taxon>
        <taxon>Saccotheciaceae</taxon>
        <taxon>Aureobasidium</taxon>
    </lineage>
</organism>
<dbReference type="GO" id="GO:0005634">
    <property type="term" value="C:nucleus"/>
    <property type="evidence" value="ECO:0007669"/>
    <property type="project" value="UniProtKB-SubCell"/>
</dbReference>
<feature type="domain" description="C2H2-type" evidence="8">
    <location>
        <begin position="40"/>
        <end position="62"/>
    </location>
</feature>
<evidence type="ECO:0000259" key="8">
    <source>
        <dbReference type="PROSITE" id="PS00028"/>
    </source>
</evidence>
<evidence type="ECO:0000256" key="7">
    <source>
        <dbReference type="SAM" id="MobiDB-lite"/>
    </source>
</evidence>
<reference evidence="9" key="1">
    <citation type="submission" date="2020-06" db="EMBL/GenBank/DDBJ databases">
        <authorList>
            <person name="Onetto C."/>
        </authorList>
    </citation>
    <scope>NUCLEOTIDE SEQUENCE</scope>
</reference>
<dbReference type="InterPro" id="IPR007219">
    <property type="entry name" value="XnlR_reg_dom"/>
</dbReference>
<evidence type="ECO:0000313" key="9">
    <source>
        <dbReference type="EMBL" id="CAD0115225.1"/>
    </source>
</evidence>
<dbReference type="InterPro" id="IPR051059">
    <property type="entry name" value="VerF-like"/>
</dbReference>
<keyword evidence="5" id="KW-0862">Zinc</keyword>
<comment type="subcellular location">
    <subcellularLocation>
        <location evidence="1">Nucleus</location>
    </subcellularLocation>
</comment>
<keyword evidence="10" id="KW-1185">Reference proteome</keyword>
<gene>
    <name evidence="9" type="ORF">AWRI4620_LOCUS9480</name>
</gene>
<proteinExistence type="predicted"/>
<evidence type="ECO:0000256" key="5">
    <source>
        <dbReference type="ARBA" id="ARBA00022833"/>
    </source>
</evidence>
<evidence type="ECO:0000256" key="1">
    <source>
        <dbReference type="ARBA" id="ARBA00004123"/>
    </source>
</evidence>
<evidence type="ECO:0000313" key="10">
    <source>
        <dbReference type="Proteomes" id="UP000745764"/>
    </source>
</evidence>
<dbReference type="PANTHER" id="PTHR40626">
    <property type="entry name" value="MIP31509P"/>
    <property type="match status" value="1"/>
</dbReference>
<dbReference type="GO" id="GO:0000981">
    <property type="term" value="F:DNA-binding transcription factor activity, RNA polymerase II-specific"/>
    <property type="evidence" value="ECO:0007669"/>
    <property type="project" value="InterPro"/>
</dbReference>
<dbReference type="GO" id="GO:0006351">
    <property type="term" value="P:DNA-templated transcription"/>
    <property type="evidence" value="ECO:0007669"/>
    <property type="project" value="InterPro"/>
</dbReference>